<dbReference type="Gene3D" id="2.20.28.10">
    <property type="match status" value="1"/>
</dbReference>
<dbReference type="InterPro" id="IPR024934">
    <property type="entry name" value="Rubredoxin-like_dom"/>
</dbReference>
<evidence type="ECO:0000256" key="1">
    <source>
        <dbReference type="SAM" id="MobiDB-lite"/>
    </source>
</evidence>
<name>A4RY65_OSTLU</name>
<protein>
    <recommendedName>
        <fullName evidence="2">Rubredoxin-like domain-containing protein</fullName>
    </recommendedName>
</protein>
<dbReference type="AlphaFoldDB" id="A4RY65"/>
<feature type="domain" description="Rubredoxin-like" evidence="2">
    <location>
        <begin position="51"/>
        <end position="90"/>
    </location>
</feature>
<dbReference type="GO" id="GO:0005506">
    <property type="term" value="F:iron ion binding"/>
    <property type="evidence" value="ECO:0007669"/>
    <property type="project" value="InterPro"/>
</dbReference>
<dbReference type="PANTHER" id="PTHR48136:SF1">
    <property type="entry name" value="RUBREDOXIN-LIKE SUPERFAMILY PROTEIN"/>
    <property type="match status" value="1"/>
</dbReference>
<dbReference type="Gramene" id="ABO96169">
    <property type="protein sequence ID" value="ABO96169"/>
    <property type="gene ID" value="OSTLU_31919"/>
</dbReference>
<organism evidence="3 4">
    <name type="scientific">Ostreococcus lucimarinus (strain CCE9901)</name>
    <dbReference type="NCBI Taxonomy" id="436017"/>
    <lineage>
        <taxon>Eukaryota</taxon>
        <taxon>Viridiplantae</taxon>
        <taxon>Chlorophyta</taxon>
        <taxon>Mamiellophyceae</taxon>
        <taxon>Mamiellales</taxon>
        <taxon>Bathycoccaceae</taxon>
        <taxon>Ostreococcus</taxon>
    </lineage>
</organism>
<dbReference type="KEGG" id="olu:OSTLU_31919"/>
<reference evidence="3 4" key="1">
    <citation type="journal article" date="2007" name="Proc. Natl. Acad. Sci. U.S.A.">
        <title>The tiny eukaryote Ostreococcus provides genomic insights into the paradox of plankton speciation.</title>
        <authorList>
            <person name="Palenik B."/>
            <person name="Grimwood J."/>
            <person name="Aerts A."/>
            <person name="Rouze P."/>
            <person name="Salamov A."/>
            <person name="Putnam N."/>
            <person name="Dupont C."/>
            <person name="Jorgensen R."/>
            <person name="Derelle E."/>
            <person name="Rombauts S."/>
            <person name="Zhou K."/>
            <person name="Otillar R."/>
            <person name="Merchant S.S."/>
            <person name="Podell S."/>
            <person name="Gaasterland T."/>
            <person name="Napoli C."/>
            <person name="Gendler K."/>
            <person name="Manuell A."/>
            <person name="Tai V."/>
            <person name="Vallon O."/>
            <person name="Piganeau G."/>
            <person name="Jancek S."/>
            <person name="Heijde M."/>
            <person name="Jabbari K."/>
            <person name="Bowler C."/>
            <person name="Lohr M."/>
            <person name="Robbens S."/>
            <person name="Werner G."/>
            <person name="Dubchak I."/>
            <person name="Pazour G.J."/>
            <person name="Ren Q."/>
            <person name="Paulsen I."/>
            <person name="Delwiche C."/>
            <person name="Schmutz J."/>
            <person name="Rokhsar D."/>
            <person name="Van de Peer Y."/>
            <person name="Moreau H."/>
            <person name="Grigoriev I.V."/>
        </authorList>
    </citation>
    <scope>NUCLEOTIDE SEQUENCE [LARGE SCALE GENOMIC DNA]</scope>
    <source>
        <strain evidence="3 4">CCE9901</strain>
    </source>
</reference>
<accession>A4RY65</accession>
<dbReference type="OrthoDB" id="498762at2759"/>
<evidence type="ECO:0000259" key="2">
    <source>
        <dbReference type="PROSITE" id="PS50903"/>
    </source>
</evidence>
<sequence length="144" mass="15561">MNAGRRRDARTSFGRATTTRATRATRATTTTTTAFLNFGGNRAAAGGAVDATPYVCVDCGYVYRGGDFKKLPNSYRCPTCNVGKNRFKAQGGSSMLAQKKANKAAFRARREAASKGGKATSGREALKQKMMDAQAEKDKKRGWF</sequence>
<dbReference type="PANTHER" id="PTHR48136">
    <property type="entry name" value="RUBREDOXIN-LIKE SUPERFAMILY PROTEIN"/>
    <property type="match status" value="1"/>
</dbReference>
<keyword evidence="4" id="KW-1185">Reference proteome</keyword>
<dbReference type="EMBL" id="CP000585">
    <property type="protein sequence ID" value="ABO96169.1"/>
    <property type="molecule type" value="Genomic_DNA"/>
</dbReference>
<dbReference type="Proteomes" id="UP000001568">
    <property type="component" value="Chromosome 5"/>
</dbReference>
<feature type="compositionally biased region" description="Basic and acidic residues" evidence="1">
    <location>
        <begin position="124"/>
        <end position="144"/>
    </location>
</feature>
<evidence type="ECO:0000313" key="3">
    <source>
        <dbReference type="EMBL" id="ABO96169.1"/>
    </source>
</evidence>
<dbReference type="RefSeq" id="XP_001417876.1">
    <property type="nucleotide sequence ID" value="XM_001417839.1"/>
</dbReference>
<dbReference type="SUPFAM" id="SSF57802">
    <property type="entry name" value="Rubredoxin-like"/>
    <property type="match status" value="1"/>
</dbReference>
<dbReference type="PROSITE" id="PS50903">
    <property type="entry name" value="RUBREDOXIN_LIKE"/>
    <property type="match status" value="1"/>
</dbReference>
<evidence type="ECO:0000313" key="4">
    <source>
        <dbReference type="Proteomes" id="UP000001568"/>
    </source>
</evidence>
<dbReference type="eggNOG" id="ENOG502RZUV">
    <property type="taxonomic scope" value="Eukaryota"/>
</dbReference>
<dbReference type="OMA" id="CNVGKNR"/>
<gene>
    <name evidence="3" type="ORF">OSTLU_31919</name>
</gene>
<dbReference type="HOGENOM" id="CLU_1930345_0_0_1"/>
<dbReference type="GeneID" id="5001927"/>
<feature type="region of interest" description="Disordered" evidence="1">
    <location>
        <begin position="109"/>
        <end position="144"/>
    </location>
</feature>
<proteinExistence type="predicted"/>